<sequence length="277" mass="29545">MIRRPALRRAPPVTAEREGSMEQKVAIVTGGAGGLGSAICRKFSTRGAAVAVADINQEAAEQLAQSVASDGGKAIAVQVEVTDEMSVTSAVRTVVSHLGRVDFLVHCAGTNIKAPILDMSLDQWNISLEAHLTGAFLFCREAGRQMVEQGDGGSVVLMSSVTATAPVPERGAYGPAKAALINFAGQLGLEWARYGINVNAVCPGVALTPMTEMVYSREPELREQRLKRFPIKREVLPEEVADLVLFLCSKEARYINGVGIPIDGGFLNSGFYQDPES</sequence>
<evidence type="ECO:0000256" key="3">
    <source>
        <dbReference type="SAM" id="MobiDB-lite"/>
    </source>
</evidence>
<comment type="similarity">
    <text evidence="1">Belongs to the short-chain dehydrogenases/reductases (SDR) family.</text>
</comment>
<dbReference type="Gene3D" id="3.40.50.720">
    <property type="entry name" value="NAD(P)-binding Rossmann-like Domain"/>
    <property type="match status" value="1"/>
</dbReference>
<name>A0AA35RR30_GEOBA</name>
<dbReference type="CDD" id="cd05233">
    <property type="entry name" value="SDR_c"/>
    <property type="match status" value="1"/>
</dbReference>
<dbReference type="Proteomes" id="UP001174909">
    <property type="component" value="Unassembled WGS sequence"/>
</dbReference>
<dbReference type="EMBL" id="CASHTH010001466">
    <property type="protein sequence ID" value="CAI8015712.1"/>
    <property type="molecule type" value="Genomic_DNA"/>
</dbReference>
<feature type="region of interest" description="Disordered" evidence="3">
    <location>
        <begin position="1"/>
        <end position="20"/>
    </location>
</feature>
<dbReference type="Pfam" id="PF13561">
    <property type="entry name" value="adh_short_C2"/>
    <property type="match status" value="1"/>
</dbReference>
<evidence type="ECO:0000313" key="6">
    <source>
        <dbReference type="Proteomes" id="UP001174909"/>
    </source>
</evidence>
<gene>
    <name evidence="5" type="ORF">GBAR_LOCUS9693</name>
</gene>
<dbReference type="SUPFAM" id="SSF51735">
    <property type="entry name" value="NAD(P)-binding Rossmann-fold domains"/>
    <property type="match status" value="1"/>
</dbReference>
<dbReference type="PANTHER" id="PTHR43669:SF8">
    <property type="entry name" value="SHORT-CHAIN TYPE DEHYDROGENASE_REDUCTASE-RELATED"/>
    <property type="match status" value="1"/>
</dbReference>
<dbReference type="InterPro" id="IPR057326">
    <property type="entry name" value="KR_dom"/>
</dbReference>
<dbReference type="PRINTS" id="PR00081">
    <property type="entry name" value="GDHRDH"/>
</dbReference>
<feature type="domain" description="Ketoreductase" evidence="4">
    <location>
        <begin position="24"/>
        <end position="204"/>
    </location>
</feature>
<evidence type="ECO:0000256" key="1">
    <source>
        <dbReference type="ARBA" id="ARBA00006484"/>
    </source>
</evidence>
<evidence type="ECO:0000313" key="5">
    <source>
        <dbReference type="EMBL" id="CAI8015712.1"/>
    </source>
</evidence>
<evidence type="ECO:0000256" key="2">
    <source>
        <dbReference type="ARBA" id="ARBA00023002"/>
    </source>
</evidence>
<dbReference type="AlphaFoldDB" id="A0AA35RR30"/>
<dbReference type="PRINTS" id="PR00080">
    <property type="entry name" value="SDRFAMILY"/>
</dbReference>
<dbReference type="PANTHER" id="PTHR43669">
    <property type="entry name" value="5-KETO-D-GLUCONATE 5-REDUCTASE"/>
    <property type="match status" value="1"/>
</dbReference>
<dbReference type="InterPro" id="IPR036291">
    <property type="entry name" value="NAD(P)-bd_dom_sf"/>
</dbReference>
<accession>A0AA35RR30</accession>
<dbReference type="GO" id="GO:0016491">
    <property type="term" value="F:oxidoreductase activity"/>
    <property type="evidence" value="ECO:0007669"/>
    <property type="project" value="UniProtKB-KW"/>
</dbReference>
<organism evidence="5 6">
    <name type="scientific">Geodia barretti</name>
    <name type="common">Barrett's horny sponge</name>
    <dbReference type="NCBI Taxonomy" id="519541"/>
    <lineage>
        <taxon>Eukaryota</taxon>
        <taxon>Metazoa</taxon>
        <taxon>Porifera</taxon>
        <taxon>Demospongiae</taxon>
        <taxon>Heteroscleromorpha</taxon>
        <taxon>Tetractinellida</taxon>
        <taxon>Astrophorina</taxon>
        <taxon>Geodiidae</taxon>
        <taxon>Geodia</taxon>
    </lineage>
</organism>
<proteinExistence type="inferred from homology"/>
<comment type="caution">
    <text evidence="5">The sequence shown here is derived from an EMBL/GenBank/DDBJ whole genome shotgun (WGS) entry which is preliminary data.</text>
</comment>
<keyword evidence="6" id="KW-1185">Reference proteome</keyword>
<keyword evidence="2" id="KW-0560">Oxidoreductase</keyword>
<protein>
    <submittedName>
        <fullName evidence="5">Dihydroanticapsin 7-dehydrogenase</fullName>
    </submittedName>
</protein>
<dbReference type="InterPro" id="IPR002347">
    <property type="entry name" value="SDR_fam"/>
</dbReference>
<dbReference type="SMART" id="SM00822">
    <property type="entry name" value="PKS_KR"/>
    <property type="match status" value="1"/>
</dbReference>
<evidence type="ECO:0000259" key="4">
    <source>
        <dbReference type="SMART" id="SM00822"/>
    </source>
</evidence>
<dbReference type="FunFam" id="3.40.50.720:FF:000084">
    <property type="entry name" value="Short-chain dehydrogenase reductase"/>
    <property type="match status" value="1"/>
</dbReference>
<reference evidence="5" key="1">
    <citation type="submission" date="2023-03" db="EMBL/GenBank/DDBJ databases">
        <authorList>
            <person name="Steffen K."/>
            <person name="Cardenas P."/>
        </authorList>
    </citation>
    <scope>NUCLEOTIDE SEQUENCE</scope>
</reference>